<dbReference type="KEGG" id="phs:C2L64_51240"/>
<name>A0AAN1MRC0_9BURK</name>
<dbReference type="NCBIfam" id="NF033572">
    <property type="entry name" value="transpos_ISKra4"/>
    <property type="match status" value="1"/>
</dbReference>
<protein>
    <submittedName>
        <fullName evidence="1">ISKra4 family transposase</fullName>
    </submittedName>
</protein>
<dbReference type="RefSeq" id="WP_090837592.1">
    <property type="nucleotide sequence ID" value="NZ_CADFGJ010000014.1"/>
</dbReference>
<evidence type="ECO:0000313" key="1">
    <source>
        <dbReference type="EMBL" id="AUT76539.1"/>
    </source>
</evidence>
<dbReference type="AlphaFoldDB" id="A0AAN1MRC0"/>
<gene>
    <name evidence="1" type="ORF">C2L64_51240</name>
</gene>
<organism evidence="1 2">
    <name type="scientific">Paraburkholderia hospita</name>
    <dbReference type="NCBI Taxonomy" id="169430"/>
    <lineage>
        <taxon>Bacteria</taxon>
        <taxon>Pseudomonadati</taxon>
        <taxon>Pseudomonadota</taxon>
        <taxon>Betaproteobacteria</taxon>
        <taxon>Burkholderiales</taxon>
        <taxon>Burkholderiaceae</taxon>
        <taxon>Paraburkholderia</taxon>
    </lineage>
</organism>
<sequence>MKIRIQVVIDAEDGEAEKIEDVARLERSSLRPEELGLTLAEARSLLRGMQQNTVTAQVGEYLARFASCPHCGRPRTHKGKHAIIYRTVFGKLNLASPRLYDCPCQKPGRHSSSPLAELLSMHTAPELLYLETRFASLMSYGLSVEVLSEVLPIADEITPATVRRQLHAVAERIESELGDEQFTFIEGCPNEWAKQPPPGPPLTVGLDGGYVHASDQKSRTEGWFEVIAGKSVKTGGSAKVFAFVNQYDEKPKRRLYEVLKSQGLQMNQQVVFMSDGGDTVRDLQTYLSPESEHLLDWFHITMRLTVMGQMVKGMVAELGPGDGDPATAALLADLKKHLESIKWNLWHGNVPHALQRIDEVDDGLEMLEKNPANKPKMLKAVREFRGYIVANQAFIPNYGDRYRHDETISTAFVESTVNYVVSKRFVKKQQMRWTQRGAHLLLQARAQVLNDDLRNTFGRWFPGMRAEPQAHWKEAA</sequence>
<dbReference type="GeneID" id="55536592"/>
<accession>A0AAN1MRC0</accession>
<evidence type="ECO:0000313" key="2">
    <source>
        <dbReference type="Proteomes" id="UP000236649"/>
    </source>
</evidence>
<dbReference type="Proteomes" id="UP000236649">
    <property type="component" value="Chromosome 5"/>
</dbReference>
<reference evidence="1 2" key="1">
    <citation type="submission" date="2018-01" db="EMBL/GenBank/DDBJ databases">
        <title>Species boundaries and ecological features among Paraburkholderia terrae DSMZ17804T, P. hospita DSMZ17164T and P. caribensis DSMZ13236T.</title>
        <authorList>
            <person name="Pratama A.A."/>
        </authorList>
    </citation>
    <scope>NUCLEOTIDE SEQUENCE [LARGE SCALE GENOMIC DNA]</scope>
    <source>
        <strain evidence="1 2">DSM 17164</strain>
    </source>
</reference>
<proteinExistence type="predicted"/>
<dbReference type="EMBL" id="CP026109">
    <property type="protein sequence ID" value="AUT76539.1"/>
    <property type="molecule type" value="Genomic_DNA"/>
</dbReference>